<evidence type="ECO:0000313" key="3">
    <source>
        <dbReference type="Proteomes" id="UP000004221"/>
    </source>
</evidence>
<feature type="region of interest" description="Disordered" evidence="1">
    <location>
        <begin position="27"/>
        <end position="64"/>
    </location>
</feature>
<evidence type="ECO:0000313" key="2">
    <source>
        <dbReference type="EMBL" id="CCF85357.1"/>
    </source>
</evidence>
<feature type="compositionally biased region" description="Basic and acidic residues" evidence="1">
    <location>
        <begin position="27"/>
        <end position="49"/>
    </location>
</feature>
<name>I4EKZ5_9BACT</name>
<gene>
    <name evidence="2" type="ORF">NITHO_4880002</name>
</gene>
<protein>
    <submittedName>
        <fullName evidence="2">Uncharacterized protein</fullName>
    </submittedName>
</protein>
<organism evidence="2 3">
    <name type="scientific">Nitrolancea hollandica Lb</name>
    <dbReference type="NCBI Taxonomy" id="1129897"/>
    <lineage>
        <taxon>Bacteria</taxon>
        <taxon>Pseudomonadati</taxon>
        <taxon>Thermomicrobiota</taxon>
        <taxon>Thermomicrobia</taxon>
        <taxon>Sphaerobacterales</taxon>
        <taxon>Sphaerobacterineae</taxon>
        <taxon>Sphaerobacteraceae</taxon>
        <taxon>Nitrolancea</taxon>
    </lineage>
</organism>
<accession>I4EKZ5</accession>
<comment type="caution">
    <text evidence="2">The sequence shown here is derived from an EMBL/GenBank/DDBJ whole genome shotgun (WGS) entry which is preliminary data.</text>
</comment>
<dbReference type="Proteomes" id="UP000004221">
    <property type="component" value="Unassembled WGS sequence"/>
</dbReference>
<dbReference type="AlphaFoldDB" id="I4EKZ5"/>
<sequence>MTDNARDWVIVIGRKVIEQNKGLFKRLEEYDRTGIRNPEKKGTHDRTDAAGDSNDSAGTGSRSI</sequence>
<proteinExistence type="predicted"/>
<dbReference type="EMBL" id="CAGS01000432">
    <property type="protein sequence ID" value="CCF85357.1"/>
    <property type="molecule type" value="Genomic_DNA"/>
</dbReference>
<evidence type="ECO:0000256" key="1">
    <source>
        <dbReference type="SAM" id="MobiDB-lite"/>
    </source>
</evidence>
<feature type="compositionally biased region" description="Polar residues" evidence="1">
    <location>
        <begin position="53"/>
        <end position="64"/>
    </location>
</feature>
<reference evidence="2 3" key="1">
    <citation type="journal article" date="2012" name="ISME J.">
        <title>Nitrification expanded: discovery, physiology and genomics of a nitrite-oxidizing bacterium from the phylum Chloroflexi.</title>
        <authorList>
            <person name="Sorokin D.Y."/>
            <person name="Lucker S."/>
            <person name="Vejmelkova D."/>
            <person name="Kostrikina N.A."/>
            <person name="Kleerebezem R."/>
            <person name="Rijpstra W.I."/>
            <person name="Damste J.S."/>
            <person name="Le Paslier D."/>
            <person name="Muyzer G."/>
            <person name="Wagner M."/>
            <person name="van Loosdrecht M.C."/>
            <person name="Daims H."/>
        </authorList>
    </citation>
    <scope>NUCLEOTIDE SEQUENCE [LARGE SCALE GENOMIC DNA]</scope>
    <source>
        <strain evidence="3">none</strain>
    </source>
</reference>
<keyword evidence="3" id="KW-1185">Reference proteome</keyword>